<evidence type="ECO:0000256" key="10">
    <source>
        <dbReference type="ARBA" id="ARBA00023180"/>
    </source>
</evidence>
<dbReference type="EMBL" id="JADBJN010000004">
    <property type="protein sequence ID" value="KAG5669180.1"/>
    <property type="molecule type" value="Genomic_DNA"/>
</dbReference>
<feature type="transmembrane region" description="Helical" evidence="14">
    <location>
        <begin position="168"/>
        <end position="188"/>
    </location>
</feature>
<feature type="compositionally biased region" description="Acidic residues" evidence="13">
    <location>
        <begin position="18"/>
        <end position="27"/>
    </location>
</feature>
<evidence type="ECO:0000256" key="3">
    <source>
        <dbReference type="ARBA" id="ARBA00022475"/>
    </source>
</evidence>
<name>A0A9J6BH68_POLVA</name>
<dbReference type="Proteomes" id="UP001107558">
    <property type="component" value="Chromosome 4"/>
</dbReference>
<evidence type="ECO:0000256" key="4">
    <source>
        <dbReference type="ARBA" id="ARBA00022676"/>
    </source>
</evidence>
<evidence type="ECO:0000256" key="1">
    <source>
        <dbReference type="ARBA" id="ARBA00004651"/>
    </source>
</evidence>
<dbReference type="InterPro" id="IPR004835">
    <property type="entry name" value="Chitin_synth"/>
</dbReference>
<dbReference type="InterPro" id="IPR055120">
    <property type="entry name" value="Chs-1/2_IV_N"/>
</dbReference>
<feature type="transmembrane region" description="Helical" evidence="14">
    <location>
        <begin position="372"/>
        <end position="391"/>
    </location>
</feature>
<gene>
    <name evidence="16" type="ORF">PVAND_017074</name>
</gene>
<keyword evidence="6 14" id="KW-0812">Transmembrane</keyword>
<keyword evidence="17" id="KW-1185">Reference proteome</keyword>
<feature type="transmembrane region" description="Helical" evidence="14">
    <location>
        <begin position="73"/>
        <end position="96"/>
    </location>
</feature>
<dbReference type="FunFam" id="3.90.550.10:FF:000139">
    <property type="entry name" value="Chitin synthase 8"/>
    <property type="match status" value="1"/>
</dbReference>
<evidence type="ECO:0000259" key="15">
    <source>
        <dbReference type="Pfam" id="PF23000"/>
    </source>
</evidence>
<dbReference type="Pfam" id="PF23000">
    <property type="entry name" value="ChitinSynthase_IV_N"/>
    <property type="match status" value="1"/>
</dbReference>
<evidence type="ECO:0000313" key="16">
    <source>
        <dbReference type="EMBL" id="KAG5669180.1"/>
    </source>
</evidence>
<keyword evidence="3" id="KW-1003">Cell membrane</keyword>
<dbReference type="GO" id="GO:0004100">
    <property type="term" value="F:chitin synthase activity"/>
    <property type="evidence" value="ECO:0007669"/>
    <property type="project" value="UniProtKB-EC"/>
</dbReference>
<dbReference type="GO" id="GO:0005886">
    <property type="term" value="C:plasma membrane"/>
    <property type="evidence" value="ECO:0007669"/>
    <property type="project" value="UniProtKB-SubCell"/>
</dbReference>
<feature type="transmembrane region" description="Helical" evidence="14">
    <location>
        <begin position="1003"/>
        <end position="1024"/>
    </location>
</feature>
<dbReference type="PANTHER" id="PTHR22914">
    <property type="entry name" value="CHITIN SYNTHASE"/>
    <property type="match status" value="1"/>
</dbReference>
<dbReference type="GO" id="GO:0006031">
    <property type="term" value="P:chitin biosynthetic process"/>
    <property type="evidence" value="ECO:0007669"/>
    <property type="project" value="TreeGrafter"/>
</dbReference>
<feature type="transmembrane region" description="Helical" evidence="14">
    <location>
        <begin position="1036"/>
        <end position="1055"/>
    </location>
</feature>
<dbReference type="PANTHER" id="PTHR22914:SF14">
    <property type="entry name" value="CHITIN SYNTHASE"/>
    <property type="match status" value="1"/>
</dbReference>
<evidence type="ECO:0000256" key="13">
    <source>
        <dbReference type="SAM" id="MobiDB-lite"/>
    </source>
</evidence>
<feature type="compositionally biased region" description="Low complexity" evidence="13">
    <location>
        <begin position="1"/>
        <end position="17"/>
    </location>
</feature>
<protein>
    <recommendedName>
        <fullName evidence="2">chitin synthase</fullName>
        <ecNumber evidence="2">2.4.1.16</ecNumber>
    </recommendedName>
</protein>
<feature type="transmembrane region" description="Helical" evidence="14">
    <location>
        <begin position="913"/>
        <end position="938"/>
    </location>
</feature>
<comment type="subcellular location">
    <subcellularLocation>
        <location evidence="1">Cell membrane</location>
        <topology evidence="1">Multi-pass membrane protein</topology>
    </subcellularLocation>
</comment>
<feature type="region of interest" description="Disordered" evidence="13">
    <location>
        <begin position="1605"/>
        <end position="1630"/>
    </location>
</feature>
<keyword evidence="5" id="KW-0808">Transferase</keyword>
<feature type="transmembrane region" description="Helical" evidence="14">
    <location>
        <begin position="950"/>
        <end position="967"/>
    </location>
</feature>
<keyword evidence="4" id="KW-0328">Glycosyltransferase</keyword>
<accession>A0A9J6BH68</accession>
<dbReference type="SUPFAM" id="SSF53448">
    <property type="entry name" value="Nucleotide-diphospho-sugar transferases"/>
    <property type="match status" value="1"/>
</dbReference>
<evidence type="ECO:0000256" key="11">
    <source>
        <dbReference type="ARBA" id="ARBA00046329"/>
    </source>
</evidence>
<feature type="transmembrane region" description="Helical" evidence="14">
    <location>
        <begin position="974"/>
        <end position="997"/>
    </location>
</feature>
<keyword evidence="10" id="KW-0325">Glycoprotein</keyword>
<evidence type="ECO:0000256" key="6">
    <source>
        <dbReference type="ARBA" id="ARBA00022692"/>
    </source>
</evidence>
<keyword evidence="9 14" id="KW-0472">Membrane</keyword>
<evidence type="ECO:0000313" key="17">
    <source>
        <dbReference type="Proteomes" id="UP001107558"/>
    </source>
</evidence>
<feature type="transmembrane region" description="Helical" evidence="14">
    <location>
        <begin position="1304"/>
        <end position="1325"/>
    </location>
</feature>
<feature type="transmembrane region" description="Helical" evidence="14">
    <location>
        <begin position="403"/>
        <end position="426"/>
    </location>
</feature>
<feature type="transmembrane region" description="Helical" evidence="14">
    <location>
        <begin position="1245"/>
        <end position="1264"/>
    </location>
</feature>
<comment type="catalytic activity">
    <reaction evidence="12">
        <text>[(1-&gt;4)-N-acetyl-beta-D-glucosaminyl](n) + UDP-N-acetyl-alpha-D-glucosamine = [(1-&gt;4)-N-acetyl-beta-D-glucosaminyl](n+1) + UDP + H(+)</text>
        <dbReference type="Rhea" id="RHEA:16637"/>
        <dbReference type="Rhea" id="RHEA-COMP:9593"/>
        <dbReference type="Rhea" id="RHEA-COMP:9595"/>
        <dbReference type="ChEBI" id="CHEBI:15378"/>
        <dbReference type="ChEBI" id="CHEBI:17029"/>
        <dbReference type="ChEBI" id="CHEBI:57705"/>
        <dbReference type="ChEBI" id="CHEBI:58223"/>
        <dbReference type="EC" id="2.4.1.16"/>
    </reaction>
</comment>
<reference evidence="16" key="1">
    <citation type="submission" date="2021-03" db="EMBL/GenBank/DDBJ databases">
        <title>Chromosome level genome of the anhydrobiotic midge Polypedilum vanderplanki.</title>
        <authorList>
            <person name="Yoshida Y."/>
            <person name="Kikawada T."/>
            <person name="Gusev O."/>
        </authorList>
    </citation>
    <scope>NUCLEOTIDE SEQUENCE</scope>
    <source>
        <strain evidence="16">NIAS01</strain>
        <tissue evidence="16">Whole body or cell culture</tissue>
    </source>
</reference>
<feature type="region of interest" description="Disordered" evidence="13">
    <location>
        <begin position="1"/>
        <end position="29"/>
    </location>
</feature>
<evidence type="ECO:0000256" key="7">
    <source>
        <dbReference type="ARBA" id="ARBA00022989"/>
    </source>
</evidence>
<feature type="transmembrane region" description="Helical" evidence="14">
    <location>
        <begin position="299"/>
        <end position="317"/>
    </location>
</feature>
<evidence type="ECO:0000256" key="8">
    <source>
        <dbReference type="ARBA" id="ARBA00023054"/>
    </source>
</evidence>
<evidence type="ECO:0000256" key="9">
    <source>
        <dbReference type="ARBA" id="ARBA00023136"/>
    </source>
</evidence>
<keyword evidence="8" id="KW-0175">Coiled coil</keyword>
<feature type="domain" description="Chitin synthase chs-1/2 N-terminal putative transporter" evidence="15">
    <location>
        <begin position="63"/>
        <end position="274"/>
    </location>
</feature>
<comment type="similarity">
    <text evidence="11">Belongs to the chitin synthase family. Class IV subfamily.</text>
</comment>
<feature type="transmembrane region" description="Helical" evidence="14">
    <location>
        <begin position="128"/>
        <end position="147"/>
    </location>
</feature>
<dbReference type="OrthoDB" id="370884at2759"/>
<comment type="caution">
    <text evidence="16">The sequence shown here is derived from an EMBL/GenBank/DDBJ whole genome shotgun (WGS) entry which is preliminary data.</text>
</comment>
<keyword evidence="7 14" id="KW-1133">Transmembrane helix</keyword>
<organism evidence="16 17">
    <name type="scientific">Polypedilum vanderplanki</name>
    <name type="common">Sleeping chironomid midge</name>
    <dbReference type="NCBI Taxonomy" id="319348"/>
    <lineage>
        <taxon>Eukaryota</taxon>
        <taxon>Metazoa</taxon>
        <taxon>Ecdysozoa</taxon>
        <taxon>Arthropoda</taxon>
        <taxon>Hexapoda</taxon>
        <taxon>Insecta</taxon>
        <taxon>Pterygota</taxon>
        <taxon>Neoptera</taxon>
        <taxon>Endopterygota</taxon>
        <taxon>Diptera</taxon>
        <taxon>Nematocera</taxon>
        <taxon>Chironomoidea</taxon>
        <taxon>Chironomidae</taxon>
        <taxon>Chironominae</taxon>
        <taxon>Polypedilum</taxon>
        <taxon>Polypedilum</taxon>
    </lineage>
</organism>
<dbReference type="InterPro" id="IPR029044">
    <property type="entry name" value="Nucleotide-diphossugar_trans"/>
</dbReference>
<feature type="transmembrane region" description="Helical" evidence="14">
    <location>
        <begin position="452"/>
        <end position="474"/>
    </location>
</feature>
<evidence type="ECO:0000256" key="5">
    <source>
        <dbReference type="ARBA" id="ARBA00022679"/>
    </source>
</evidence>
<evidence type="ECO:0000256" key="14">
    <source>
        <dbReference type="SAM" id="Phobius"/>
    </source>
</evidence>
<dbReference type="EC" id="2.4.1.16" evidence="2"/>
<dbReference type="CDD" id="cd04190">
    <property type="entry name" value="Chitin_synth_C"/>
    <property type="match status" value="1"/>
</dbReference>
<sequence>MMTEMESNYYYESSASENQEDDDDDPEVALTFRKSPHDLKLWDSFQDPPVDETSASSIDSKLINQLIKLMKIFTYWFVLVVVAISSVLSKLTFLLMTSNVVENTRTSYCDTKLSEKRLLASISTQQTIAWQWAVIFAFSVPEIGTWIRAVRLCFFKKIKNFGIKEFGIVMIAESFHVLGICLLAFAVLPEMDSLQGAMLTNCLCFIPGVLCMLSRPYDESKIKIKKILDISSIAVQVLGWLIWPIAISNAGGKIWFLPLAVLLISCRWWENFVTYCSPWEPIQYLAYIRDKCYDSRYKIYAIIAPYKILLFFIFTSITTGTTFDNFFSDFYENFSNHTVKIMEIKPMLKNELPNFDDVTSEFYSSTLNIKSYVIWWTLLIHILSSYFCYIFGKFACKIQIQIFSFSLPINISVPLTVSTLIILYGMRNSNVCAFHGFLPDYIFFHTPSVEFLFGYIFKQFIWLWVFWIFSQSWITRHLWRPKGMRNASTEKLFILPMYDSLIIDQSMAMNRRRDEYEEFVENEIDQSDYPEPENIIDAKAYAGNQSKEGVTQKDHIPQIFVCATMWHETKEELITFLKSILRLDEDQCARRMAMKYLQIDKNQIDSEYYDLETHIFFDDAFVSNKNLCESPEATPINSYVKLLINNVEEAAREVYKVKIKIPPPIKIVCPYGGRLIWTLPGRTKMIAHLKDKNKIRHKKRWSQVMYMYYLLGYRIMQLDASPERKRIIAQNTYLLTLDGDIDFQPKAMTLLVDRMKNDKYLGAACGRIHPIGHGPMVWYQVFEYAIGHWLQKATEHVIGCVLCSPGCFSLFRGRALMENSVMKKYTTKSDQARHYVQYDQGEDRWLCTLILKQKYRVEYCAASDAYTHAPEGFNEFYNQRRRWVPSTIANIFDLLGDSERICEVNNNISRLYIFYQCILMFGTIIGPGTIFLMMVSAIQSVFLVDIYDAFVYNFIPLIIFMLTCYLCKQKFQLIAAFIISIIYSLIMMAVMVGIMIQVIEDGLFAPSSMFFLTVTFQIIITGLLHPQEIHALPAGFIYYVTIPCMYMLLTIYSLFNMNDVSWGTRENPQEAAGGGNDAKIQKRQTKLQKFLGFLRPTTDDDEEGSFDISFAGLFRCMFCTHKKADTTETQLLHIGASLAEINSRMKNLEQKLASEIQSENDTDEVMSDNDGLEDVPLMSKEKEKSSNLLPDWLYDPDLCEGDTETISAAEEQFWVDLIEKYLQPIEMTEKYKENMQNQLKAYRDISVFAFTMSNALFVLIVFLLQLNKQYLKVKWPFDVQNDIIFDQSTFEFTIRQEFTYLEPISMLFVGFFGIVLIVQFIAMLFHRFATISQILATTKIDWYCSKKVKETMSSSELKENAVEIARFLQKPRPEWEPIEDDDDEISIAKRSRRDTIHQLLLQHKKQKDWSNLETNFKRELFKDGQLKLKKLNLSRKTISILDDMRKSMAEFKRKKKSLEIVNPYMASNPSSYSLATSAYSDKDSFTIYQRTSCRHSSPIPSVVYSTNLGMNKNDSRMSLESIELGLSRKSVNFNGNFKKKDGPLLPLKSALKKSKTEPAIAVQGIDNPSFVNDEIEMHEFGNLNEEDEMNFDESDQSDDGIIEIKIHENNDEKVEKIKENEEKDEKIEKL</sequence>
<proteinExistence type="inferred from homology"/>
<feature type="transmembrane region" description="Helical" evidence="14">
    <location>
        <begin position="252"/>
        <end position="269"/>
    </location>
</feature>
<evidence type="ECO:0000256" key="2">
    <source>
        <dbReference type="ARBA" id="ARBA00012543"/>
    </source>
</evidence>
<dbReference type="Pfam" id="PF03142">
    <property type="entry name" value="Chitin_synth_2"/>
    <property type="match status" value="1"/>
</dbReference>
<evidence type="ECO:0000256" key="12">
    <source>
        <dbReference type="ARBA" id="ARBA00048014"/>
    </source>
</evidence>